<name>Q39VE5_GEOMG</name>
<dbReference type="AlphaFoldDB" id="Q39VE5"/>
<dbReference type="InterPro" id="IPR019606">
    <property type="entry name" value="GerMN"/>
</dbReference>
<proteinExistence type="predicted"/>
<keyword evidence="2" id="KW-0449">Lipoprotein</keyword>
<evidence type="ECO:0000259" key="1">
    <source>
        <dbReference type="SMART" id="SM00909"/>
    </source>
</evidence>
<dbReference type="PROSITE" id="PS51257">
    <property type="entry name" value="PROKAR_LIPOPROTEIN"/>
    <property type="match status" value="1"/>
</dbReference>
<dbReference type="HOGENOM" id="CLU_965622_0_0_7"/>
<feature type="domain" description="GerMN" evidence="1">
    <location>
        <begin position="89"/>
        <end position="176"/>
    </location>
</feature>
<dbReference type="STRING" id="269799.Gmet_1545"/>
<accession>Q39VE5</accession>
<dbReference type="SMART" id="SM00909">
    <property type="entry name" value="Germane"/>
    <property type="match status" value="1"/>
</dbReference>
<reference evidence="2 3" key="2">
    <citation type="journal article" date="2009" name="BMC Microbiol.">
        <title>The genome sequence of Geobacter metallireducens: features of metabolism, physiology and regulation common and dissimilar to Geobacter sulfurreducens.</title>
        <authorList>
            <person name="Aklujkar M."/>
            <person name="Krushkal J."/>
            <person name="DiBartolo G."/>
            <person name="Lapidus A."/>
            <person name="Land M.L."/>
            <person name="Lovley D.R."/>
        </authorList>
    </citation>
    <scope>NUCLEOTIDE SEQUENCE [LARGE SCALE GENOMIC DNA]</scope>
    <source>
        <strain evidence="3">ATCC 53774 / DSM 7210 / GS-15</strain>
    </source>
</reference>
<dbReference type="Proteomes" id="UP000007073">
    <property type="component" value="Chromosome"/>
</dbReference>
<evidence type="ECO:0000313" key="3">
    <source>
        <dbReference type="Proteomes" id="UP000007073"/>
    </source>
</evidence>
<evidence type="ECO:0000313" key="2">
    <source>
        <dbReference type="EMBL" id="ABB31779.1"/>
    </source>
</evidence>
<dbReference type="Pfam" id="PF10646">
    <property type="entry name" value="Germane"/>
    <property type="match status" value="1"/>
</dbReference>
<dbReference type="RefSeq" id="WP_004511521.1">
    <property type="nucleotide sequence ID" value="NC_007517.1"/>
</dbReference>
<protein>
    <submittedName>
        <fullName evidence="2">Germane superfamily lipoprotein, putative</fullName>
    </submittedName>
</protein>
<reference evidence="2 3" key="1">
    <citation type="submission" date="2005-10" db="EMBL/GenBank/DDBJ databases">
        <title>Complete sequence of Geobacter metallireducens GS-15.</title>
        <authorList>
            <consortium name="US DOE Joint Genome Institute"/>
            <person name="Copeland A."/>
            <person name="Lucas S."/>
            <person name="Lapidus A."/>
            <person name="Barry K."/>
            <person name="Detter J.C."/>
            <person name="Glavina T."/>
            <person name="Hammon N."/>
            <person name="Israni S."/>
            <person name="Pitluck S."/>
            <person name="Di Bartolo G."/>
            <person name="Chain P."/>
            <person name="Schmutz J."/>
            <person name="Larimer F."/>
            <person name="Land M."/>
            <person name="Kyrpides N."/>
            <person name="Ivanova N."/>
            <person name="Richardson P."/>
        </authorList>
    </citation>
    <scope>NUCLEOTIDE SEQUENCE [LARGE SCALE GENOMIC DNA]</scope>
    <source>
        <strain evidence="3">ATCC 53774 / DSM 7210 / GS-15</strain>
    </source>
</reference>
<keyword evidence="3" id="KW-1185">Reference proteome</keyword>
<gene>
    <name evidence="2" type="ordered locus">Gmet_1545</name>
</gene>
<organism evidence="2 3">
    <name type="scientific">Geobacter metallireducens (strain ATCC 53774 / DSM 7210 / GS-15)</name>
    <dbReference type="NCBI Taxonomy" id="269799"/>
    <lineage>
        <taxon>Bacteria</taxon>
        <taxon>Pseudomonadati</taxon>
        <taxon>Thermodesulfobacteriota</taxon>
        <taxon>Desulfuromonadia</taxon>
        <taxon>Geobacterales</taxon>
        <taxon>Geobacteraceae</taxon>
        <taxon>Geobacter</taxon>
    </lineage>
</organism>
<dbReference type="eggNOG" id="COG5401">
    <property type="taxonomic scope" value="Bacteria"/>
</dbReference>
<dbReference type="KEGG" id="gme:Gmet_1545"/>
<dbReference type="EMBL" id="CP000148">
    <property type="protein sequence ID" value="ABB31779.1"/>
    <property type="molecule type" value="Genomic_DNA"/>
</dbReference>
<sequence length="301" mass="32502">MGKVRIALVAILVLIALAGCSKEQKNVPGKQVRVSATGAYEKYFGPAPTTDKGTCYAFVIYFPSAKEPGKVVPFPFFTFDQSSLKKVAVERLLGGMDVGSYKGEFLQLFAPGTRILGLAEQNDAVTVNFSKEILAAKADAVVEKALLDAVALTLSQFSGVREVRMQIEGKESGTVDGKDVAMFLGHGGPLKPQESAVLHPSPPRLLSVTAMKEKGAKEVEEVNVFFDRPLEIKELNIAGGDNKRFDGEVYHSVFDMAAVLKPKAPSLFKAGMPVKVRWKVTDKVGRSAEGAGEFPLEVQEH</sequence>